<keyword evidence="9 13" id="KW-0472">Membrane</keyword>
<proteinExistence type="inferred from homology"/>
<evidence type="ECO:0000313" key="17">
    <source>
        <dbReference type="EMBL" id="MBB2187503.1"/>
    </source>
</evidence>
<evidence type="ECO:0000313" key="19">
    <source>
        <dbReference type="Proteomes" id="UP000254958"/>
    </source>
</evidence>
<dbReference type="GO" id="GO:0032977">
    <property type="term" value="F:membrane insertase activity"/>
    <property type="evidence" value="ECO:0007669"/>
    <property type="project" value="InterPro"/>
</dbReference>
<dbReference type="Gene3D" id="2.70.98.90">
    <property type="match status" value="1"/>
</dbReference>
<evidence type="ECO:0000256" key="3">
    <source>
        <dbReference type="ARBA" id="ARBA00015325"/>
    </source>
</evidence>
<dbReference type="EMBL" id="QQAW01000006">
    <property type="protein sequence ID" value="RDI37460.1"/>
    <property type="molecule type" value="Genomic_DNA"/>
</dbReference>
<dbReference type="Pfam" id="PF14849">
    <property type="entry name" value="YidC_periplas"/>
    <property type="match status" value="1"/>
</dbReference>
<dbReference type="Proteomes" id="UP000562982">
    <property type="component" value="Unassembled WGS sequence"/>
</dbReference>
<evidence type="ECO:0000256" key="12">
    <source>
        <dbReference type="ARBA" id="ARBA00033342"/>
    </source>
</evidence>
<evidence type="ECO:0000256" key="7">
    <source>
        <dbReference type="ARBA" id="ARBA00022927"/>
    </source>
</evidence>
<dbReference type="GO" id="GO:0015031">
    <property type="term" value="P:protein transport"/>
    <property type="evidence" value="ECO:0007669"/>
    <property type="project" value="UniProtKB-KW"/>
</dbReference>
<feature type="compositionally biased region" description="Low complexity" evidence="14">
    <location>
        <begin position="51"/>
        <end position="70"/>
    </location>
</feature>
<organism evidence="18 19">
    <name type="scientific">Gluconacetobacter liquefaciens</name>
    <name type="common">Acetobacter liquefaciens</name>
    <dbReference type="NCBI Taxonomy" id="89584"/>
    <lineage>
        <taxon>Bacteria</taxon>
        <taxon>Pseudomonadati</taxon>
        <taxon>Pseudomonadota</taxon>
        <taxon>Alphaproteobacteria</taxon>
        <taxon>Acetobacterales</taxon>
        <taxon>Acetobacteraceae</taxon>
        <taxon>Gluconacetobacter</taxon>
    </lineage>
</organism>
<feature type="domain" description="Membrane insertase YidC N-terminal" evidence="16">
    <location>
        <begin position="73"/>
        <end position="358"/>
    </location>
</feature>
<evidence type="ECO:0000256" key="13">
    <source>
        <dbReference type="HAMAP-Rule" id="MF_01810"/>
    </source>
</evidence>
<keyword evidence="4 13" id="KW-0813">Transport</keyword>
<keyword evidence="10 13" id="KW-0143">Chaperone</keyword>
<feature type="transmembrane region" description="Helical" evidence="13">
    <location>
        <begin position="366"/>
        <end position="390"/>
    </location>
</feature>
<dbReference type="InterPro" id="IPR047196">
    <property type="entry name" value="YidC_ALB_C"/>
</dbReference>
<dbReference type="CDD" id="cd20070">
    <property type="entry name" value="5TM_YidC_Alb3"/>
    <property type="match status" value="1"/>
</dbReference>
<comment type="subunit">
    <text evidence="13">Interacts with the Sec translocase complex via SecD. Specifically interacts with transmembrane segments of nascent integral membrane proteins during membrane integration.</text>
</comment>
<evidence type="ECO:0000259" key="16">
    <source>
        <dbReference type="Pfam" id="PF14849"/>
    </source>
</evidence>
<reference evidence="17 20" key="2">
    <citation type="submission" date="2020-04" db="EMBL/GenBank/DDBJ databases">
        <title>Description of novel Gluconacetobacter.</title>
        <authorList>
            <person name="Sombolestani A."/>
        </authorList>
    </citation>
    <scope>NUCLEOTIDE SEQUENCE [LARGE SCALE GENOMIC DNA]</scope>
    <source>
        <strain evidence="17 20">LMG 1382</strain>
    </source>
</reference>
<dbReference type="GO" id="GO:0051205">
    <property type="term" value="P:protein insertion into membrane"/>
    <property type="evidence" value="ECO:0007669"/>
    <property type="project" value="TreeGrafter"/>
</dbReference>
<keyword evidence="6 13" id="KW-0812">Transmembrane</keyword>
<reference evidence="18 19" key="1">
    <citation type="submission" date="2018-07" db="EMBL/GenBank/DDBJ databases">
        <title>Genomic Encyclopedia of Type Strains, Phase IV (KMG-IV): sequencing the most valuable type-strain genomes for metagenomic binning, comparative biology and taxonomic classification.</title>
        <authorList>
            <person name="Goeker M."/>
        </authorList>
    </citation>
    <scope>NUCLEOTIDE SEQUENCE [LARGE SCALE GENOMIC DNA]</scope>
    <source>
        <strain evidence="18 19">DSM 5603</strain>
    </source>
</reference>
<sequence length="595" mass="65646">MDTKRLIVATLLSAMVLVGFEYFMPKQTHQEVAQQAAQTNRQTPPSDARRPAAPVAGVSSQPVSVASPQAETRLEIDAPAVRGSIDLLGARLDDMVLRDYHETVAAGSPLVRILEAAHDPQPNYVEIGWMNLAGGQVRVPDASTVWTADAPKLTADHPVTLSWDNGEGVTFQIVVGIDAHYMFAIEQRIVNHSAQPVSLYPFARVNRAYTPEETGGYLVHEGPISVVDGRLDESSYKSLRTGATPPGNTSWTKAGQGGWAGITDKYWLTAVVPQQGVPVTGSYGYQANGGAGVYQVGFIAQTPTVVGAGATASTASHVFAGAKEVNLLEQYQSSLHIPDFWKAVDFGWFAFLTRPIFYVLDYLNTLLGNFGLALMAFTLLVKALFFPLATRQFRSMARMRKLQPKVQEIRERYKGDQMAMNQHMMALYKTEGVNPAAGCLPMVVQIPVFWSLYKDLYITIEMRHAPFFGWIHDLSAPDLTNLFNLFGLIPWDPNVLSPYLQLGVWPILFGVTMFLQQKLNPAPMDPAQQRVFQVMPVLFTFFMARQPAGLVIYYCWNNLLTMAQQMVIQRRIQGATKPTAAVVAPTPAPKPAKRK</sequence>
<evidence type="ECO:0000313" key="20">
    <source>
        <dbReference type="Proteomes" id="UP000562982"/>
    </source>
</evidence>
<evidence type="ECO:0000256" key="1">
    <source>
        <dbReference type="ARBA" id="ARBA00004429"/>
    </source>
</evidence>
<comment type="caution">
    <text evidence="18">The sequence shown here is derived from an EMBL/GenBank/DDBJ whole genome shotgun (WGS) entry which is preliminary data.</text>
</comment>
<dbReference type="InterPro" id="IPR038221">
    <property type="entry name" value="YidC_periplasmic_sf"/>
</dbReference>
<dbReference type="EMBL" id="JABEQI010000009">
    <property type="protein sequence ID" value="MBB2187503.1"/>
    <property type="molecule type" value="Genomic_DNA"/>
</dbReference>
<feature type="region of interest" description="Disordered" evidence="14">
    <location>
        <begin position="31"/>
        <end position="71"/>
    </location>
</feature>
<gene>
    <name evidence="13 17" type="primary">yidC</name>
    <name evidence="18" type="ORF">C7453_106185</name>
    <name evidence="17" type="ORF">HLH32_14175</name>
</gene>
<evidence type="ECO:0000313" key="18">
    <source>
        <dbReference type="EMBL" id="RDI37460.1"/>
    </source>
</evidence>
<keyword evidence="5 13" id="KW-1003">Cell membrane</keyword>
<feature type="compositionally biased region" description="Polar residues" evidence="14">
    <location>
        <begin position="31"/>
        <end position="45"/>
    </location>
</feature>
<evidence type="ECO:0000256" key="6">
    <source>
        <dbReference type="ARBA" id="ARBA00022692"/>
    </source>
</evidence>
<comment type="similarity">
    <text evidence="2 13">Belongs to the OXA1/ALB3/YidC family. Type 1 subfamily.</text>
</comment>
<dbReference type="NCBIfam" id="TIGR03593">
    <property type="entry name" value="yidC_nterm"/>
    <property type="match status" value="1"/>
</dbReference>
<dbReference type="OrthoDB" id="9780552at2"/>
<dbReference type="PANTHER" id="PTHR12428:SF65">
    <property type="entry name" value="CYTOCHROME C OXIDASE ASSEMBLY PROTEIN COX18, MITOCHONDRIAL"/>
    <property type="match status" value="1"/>
</dbReference>
<evidence type="ECO:0000259" key="15">
    <source>
        <dbReference type="Pfam" id="PF02096"/>
    </source>
</evidence>
<evidence type="ECO:0000256" key="5">
    <source>
        <dbReference type="ARBA" id="ARBA00022475"/>
    </source>
</evidence>
<feature type="domain" description="Membrane insertase YidC/Oxa/ALB C-terminal" evidence="15">
    <location>
        <begin position="370"/>
        <end position="570"/>
    </location>
</feature>
<evidence type="ECO:0000256" key="14">
    <source>
        <dbReference type="SAM" id="MobiDB-lite"/>
    </source>
</evidence>
<evidence type="ECO:0000256" key="11">
    <source>
        <dbReference type="ARBA" id="ARBA00033245"/>
    </source>
</evidence>
<keyword evidence="19" id="KW-1185">Reference proteome</keyword>
<dbReference type="HAMAP" id="MF_01810">
    <property type="entry name" value="YidC_type1"/>
    <property type="match status" value="1"/>
</dbReference>
<evidence type="ECO:0000256" key="10">
    <source>
        <dbReference type="ARBA" id="ARBA00023186"/>
    </source>
</evidence>
<feature type="transmembrane region" description="Helical" evidence="13">
    <location>
        <begin position="496"/>
        <end position="515"/>
    </location>
</feature>
<keyword evidence="7 13" id="KW-0653">Protein transport</keyword>
<accession>A0A370G2J9</accession>
<dbReference type="PRINTS" id="PR01900">
    <property type="entry name" value="YIDCPROTEIN"/>
</dbReference>
<feature type="transmembrane region" description="Helical" evidence="13">
    <location>
        <begin position="6"/>
        <end position="24"/>
    </location>
</feature>
<dbReference type="PANTHER" id="PTHR12428">
    <property type="entry name" value="OXA1"/>
    <property type="match status" value="1"/>
</dbReference>
<evidence type="ECO:0000256" key="2">
    <source>
        <dbReference type="ARBA" id="ARBA00010527"/>
    </source>
</evidence>
<dbReference type="Pfam" id="PF02096">
    <property type="entry name" value="60KD_IMP"/>
    <property type="match status" value="1"/>
</dbReference>
<dbReference type="InterPro" id="IPR019998">
    <property type="entry name" value="Membr_insert_YidC"/>
</dbReference>
<protein>
    <recommendedName>
        <fullName evidence="3 13">Membrane protein insertase YidC</fullName>
    </recommendedName>
    <alternativeName>
        <fullName evidence="12 13">Foldase YidC</fullName>
    </alternativeName>
    <alternativeName>
        <fullName evidence="11 13">Membrane integrase YidC</fullName>
    </alternativeName>
    <alternativeName>
        <fullName evidence="13">Membrane protein YidC</fullName>
    </alternativeName>
</protein>
<dbReference type="InterPro" id="IPR028055">
    <property type="entry name" value="YidC/Oxa/ALB_C"/>
</dbReference>
<evidence type="ECO:0000256" key="9">
    <source>
        <dbReference type="ARBA" id="ARBA00023136"/>
    </source>
</evidence>
<evidence type="ECO:0000256" key="4">
    <source>
        <dbReference type="ARBA" id="ARBA00022448"/>
    </source>
</evidence>
<dbReference type="NCBIfam" id="TIGR03592">
    <property type="entry name" value="yidC_oxa1_cterm"/>
    <property type="match status" value="1"/>
</dbReference>
<dbReference type="Proteomes" id="UP000254958">
    <property type="component" value="Unassembled WGS sequence"/>
</dbReference>
<dbReference type="PRINTS" id="PR00701">
    <property type="entry name" value="60KDINNERMP"/>
</dbReference>
<dbReference type="InterPro" id="IPR001708">
    <property type="entry name" value="YidC/ALB3/OXA1/COX18"/>
</dbReference>
<dbReference type="NCBIfam" id="NF002353">
    <property type="entry name" value="PRK01318.1-4"/>
    <property type="match status" value="1"/>
</dbReference>
<comment type="function">
    <text evidence="13">Required for the insertion and/or proper folding and/or complex formation of integral membrane proteins into the membrane. Involved in integration of membrane proteins that insert both dependently and independently of the Sec translocase complex, as well as at least some lipoproteins. Aids folding of multispanning membrane proteins.</text>
</comment>
<comment type="subcellular location">
    <subcellularLocation>
        <location evidence="1">Cell inner membrane</location>
        <topology evidence="1">Multi-pass membrane protein</topology>
    </subcellularLocation>
    <subcellularLocation>
        <location evidence="13">Cell membrane</location>
        <topology evidence="13">Multi-pass membrane protein</topology>
    </subcellularLocation>
</comment>
<dbReference type="AlphaFoldDB" id="A0A370G2J9"/>
<dbReference type="InterPro" id="IPR028053">
    <property type="entry name" value="Membr_insert_YidC_N"/>
</dbReference>
<dbReference type="RefSeq" id="WP_114727811.1">
    <property type="nucleotide sequence ID" value="NZ_BJMI01000019.1"/>
</dbReference>
<name>A0A370G2J9_GLULI</name>
<keyword evidence="8 13" id="KW-1133">Transmembrane helix</keyword>
<feature type="transmembrane region" description="Helical" evidence="13">
    <location>
        <begin position="535"/>
        <end position="556"/>
    </location>
</feature>
<dbReference type="GO" id="GO:0005886">
    <property type="term" value="C:plasma membrane"/>
    <property type="evidence" value="ECO:0007669"/>
    <property type="project" value="UniProtKB-SubCell"/>
</dbReference>
<dbReference type="CDD" id="cd19961">
    <property type="entry name" value="EcYidC-like_peri"/>
    <property type="match status" value="1"/>
</dbReference>
<evidence type="ECO:0000256" key="8">
    <source>
        <dbReference type="ARBA" id="ARBA00022989"/>
    </source>
</evidence>